<name>A0AAJ7FRR5_CEPCN</name>
<organism evidence="2 3">
    <name type="scientific">Cephus cinctus</name>
    <name type="common">Wheat stem sawfly</name>
    <dbReference type="NCBI Taxonomy" id="211228"/>
    <lineage>
        <taxon>Eukaryota</taxon>
        <taxon>Metazoa</taxon>
        <taxon>Ecdysozoa</taxon>
        <taxon>Arthropoda</taxon>
        <taxon>Hexapoda</taxon>
        <taxon>Insecta</taxon>
        <taxon>Pterygota</taxon>
        <taxon>Neoptera</taxon>
        <taxon>Endopterygota</taxon>
        <taxon>Hymenoptera</taxon>
        <taxon>Cephoidea</taxon>
        <taxon>Cephidae</taxon>
        <taxon>Cephus</taxon>
    </lineage>
</organism>
<accession>A0AAJ7FRR5</accession>
<reference evidence="3" key="1">
    <citation type="submission" date="2025-08" db="UniProtKB">
        <authorList>
            <consortium name="RefSeq"/>
        </authorList>
    </citation>
    <scope>IDENTIFICATION</scope>
</reference>
<dbReference type="AlphaFoldDB" id="A0AAJ7FRR5"/>
<gene>
    <name evidence="3" type="primary">LOC107272409</name>
</gene>
<feature type="chain" id="PRO_5042482205" evidence="1">
    <location>
        <begin position="18"/>
        <end position="250"/>
    </location>
</feature>
<protein>
    <submittedName>
        <fullName evidence="3">Pupal cuticle protein G1A isoform X2</fullName>
    </submittedName>
</protein>
<evidence type="ECO:0000313" key="3">
    <source>
        <dbReference type="RefSeq" id="XP_015605038.1"/>
    </source>
</evidence>
<evidence type="ECO:0000313" key="2">
    <source>
        <dbReference type="Proteomes" id="UP000694920"/>
    </source>
</evidence>
<dbReference type="Proteomes" id="UP000694920">
    <property type="component" value="Unplaced"/>
</dbReference>
<feature type="signal peptide" evidence="1">
    <location>
        <begin position="1"/>
        <end position="17"/>
    </location>
</feature>
<dbReference type="RefSeq" id="XP_015605038.1">
    <property type="nucleotide sequence ID" value="XM_015749552.2"/>
</dbReference>
<dbReference type="GeneID" id="107272409"/>
<sequence length="250" mass="26042">MISMFIILATVVAISQAGVISPNIGPVTYSSIPAAPYSSLSTPIIKSSYASPYRYPVTPAVATYSSAPAVSYSSVSAPVKGYSSPYSSSALSYTTKYAGPYTYSISPLSYVAANYHGSGIAAYSSAPAVSYSTVSAPAVKTSYASPHTYVSSPVAYSTKIGNPAVVAYATGPAVSYSSVPSTVFKTGYSSPYSSYGSVPLSYATKTTYAAPAVAAYSSASPLTYSSLSTPLWAGYQLRLVKLHWYYLDSF</sequence>
<keyword evidence="2" id="KW-1185">Reference proteome</keyword>
<keyword evidence="1" id="KW-0732">Signal</keyword>
<proteinExistence type="predicted"/>
<evidence type="ECO:0000256" key="1">
    <source>
        <dbReference type="SAM" id="SignalP"/>
    </source>
</evidence>